<sequence length="82" mass="9801">MPSNDHWCKPRRPNVQRHTSPTDRTTATRGDPQKKSAAMVWSCQSDDGCSWQAIHYKESVRKRWEDKIRDDLNCCEVRNWRR</sequence>
<name>A0A816HLA7_ADIRI</name>
<evidence type="ECO:0000256" key="1">
    <source>
        <dbReference type="SAM" id="MobiDB-lite"/>
    </source>
</evidence>
<comment type="caution">
    <text evidence="2">The sequence shown here is derived from an EMBL/GenBank/DDBJ whole genome shotgun (WGS) entry which is preliminary data.</text>
</comment>
<feature type="region of interest" description="Disordered" evidence="1">
    <location>
        <begin position="1"/>
        <end position="35"/>
    </location>
</feature>
<accession>A0A816HLA7</accession>
<evidence type="ECO:0000313" key="2">
    <source>
        <dbReference type="EMBL" id="CAF1689240.1"/>
    </source>
</evidence>
<dbReference type="EMBL" id="CAJNOR010019062">
    <property type="protein sequence ID" value="CAF1689240.1"/>
    <property type="molecule type" value="Genomic_DNA"/>
</dbReference>
<feature type="compositionally biased region" description="Polar residues" evidence="1">
    <location>
        <begin position="16"/>
        <end position="28"/>
    </location>
</feature>
<organism evidence="2 3">
    <name type="scientific">Adineta ricciae</name>
    <name type="common">Rotifer</name>
    <dbReference type="NCBI Taxonomy" id="249248"/>
    <lineage>
        <taxon>Eukaryota</taxon>
        <taxon>Metazoa</taxon>
        <taxon>Spiralia</taxon>
        <taxon>Gnathifera</taxon>
        <taxon>Rotifera</taxon>
        <taxon>Eurotatoria</taxon>
        <taxon>Bdelloidea</taxon>
        <taxon>Adinetida</taxon>
        <taxon>Adinetidae</taxon>
        <taxon>Adineta</taxon>
    </lineage>
</organism>
<gene>
    <name evidence="2" type="ORF">XAT740_LOCUS63216</name>
</gene>
<feature type="non-terminal residue" evidence="2">
    <location>
        <position position="1"/>
    </location>
</feature>
<proteinExistence type="predicted"/>
<keyword evidence="3" id="KW-1185">Reference proteome</keyword>
<evidence type="ECO:0000313" key="3">
    <source>
        <dbReference type="Proteomes" id="UP000663828"/>
    </source>
</evidence>
<dbReference type="AlphaFoldDB" id="A0A816HLA7"/>
<dbReference type="Proteomes" id="UP000663828">
    <property type="component" value="Unassembled WGS sequence"/>
</dbReference>
<reference evidence="2" key="1">
    <citation type="submission" date="2021-02" db="EMBL/GenBank/DDBJ databases">
        <authorList>
            <person name="Nowell W R."/>
        </authorList>
    </citation>
    <scope>NUCLEOTIDE SEQUENCE</scope>
</reference>
<protein>
    <submittedName>
        <fullName evidence="2">Uncharacterized protein</fullName>
    </submittedName>
</protein>